<dbReference type="Pfam" id="PF26084">
    <property type="entry name" value="PWI_Topors"/>
    <property type="match status" value="1"/>
</dbReference>
<sequence length="511" mass="60240">MSYKETPHVKSESEDFDKCAVCLQKFSSNYTKSYPSNCFHSFCFECIIEWSKVKYNCPLCKTSFDRIIYDLNSRLEYKAYFLEIKETENLPDVLPFSPQRSFLFPKPISKASWIANIDQAPIEFRMLIYKNNLYANPNQIQADVTLSNVNLDENETLSDNLECISYRPVIRFRDTRPEWYEKNPACTHRIMLFLYRELKAIAGIVPSGSQERLVHSLRSQLICIIVKLLKRYEIKSENFYREISEYIRPLKYVRHFQHELDAFAKSTCTDLVEYDAKVVYYKDESSLPLNNENDLIKIIPLKPLPENLSKYRLLRKEKTPLENYYESYEASIYEVQPSTSRAVEERDLSDSEQSSFCEIISPPRKKTPPLVHLESSGSDIEFSSVQSRSISSTTMQVETTDDTLKRKSRSKSPSRKHKKKHKKESRHRHKKKSHKKKSKKKKYKSKKRRSRTRSRSYSSSRSPSRSRSRRRKRQSRSRTHSSDRNICSVICDSKKEENKPCDEINLEQQNE</sequence>
<evidence type="ECO:0000256" key="10">
    <source>
        <dbReference type="SAM" id="MobiDB-lite"/>
    </source>
</evidence>
<feature type="domain" description="RING-type" evidence="11">
    <location>
        <begin position="19"/>
        <end position="61"/>
    </location>
</feature>
<keyword evidence="3" id="KW-0808">Transferase</keyword>
<dbReference type="GO" id="GO:0000209">
    <property type="term" value="P:protein polyubiquitination"/>
    <property type="evidence" value="ECO:0007669"/>
    <property type="project" value="TreeGrafter"/>
</dbReference>
<dbReference type="Pfam" id="PF13639">
    <property type="entry name" value="zf-RING_2"/>
    <property type="match status" value="1"/>
</dbReference>
<dbReference type="GO" id="GO:0006513">
    <property type="term" value="P:protein monoubiquitination"/>
    <property type="evidence" value="ECO:0007669"/>
    <property type="project" value="TreeGrafter"/>
</dbReference>
<keyword evidence="8" id="KW-0804">Transcription</keyword>
<dbReference type="EC" id="2.3.2.27" evidence="2"/>
<dbReference type="GO" id="GO:0061630">
    <property type="term" value="F:ubiquitin protein ligase activity"/>
    <property type="evidence" value="ECO:0007669"/>
    <property type="project" value="UniProtKB-EC"/>
</dbReference>
<keyword evidence="6" id="KW-0862">Zinc</keyword>
<evidence type="ECO:0000259" key="11">
    <source>
        <dbReference type="PROSITE" id="PS50089"/>
    </source>
</evidence>
<comment type="catalytic activity">
    <reaction evidence="1">
        <text>S-ubiquitinyl-[E2 ubiquitin-conjugating enzyme]-L-cysteine + [acceptor protein]-L-lysine = [E2 ubiquitin-conjugating enzyme]-L-cysteine + N(6)-ubiquitinyl-[acceptor protein]-L-lysine.</text>
        <dbReference type="EC" id="2.3.2.27"/>
    </reaction>
</comment>
<keyword evidence="13" id="KW-1185">Reference proteome</keyword>
<dbReference type="PROSITE" id="PS50089">
    <property type="entry name" value="ZF_RING_2"/>
    <property type="match status" value="1"/>
</dbReference>
<dbReference type="EMBL" id="CAJNOC010002964">
    <property type="protein sequence ID" value="CAF0960328.1"/>
    <property type="molecule type" value="Genomic_DNA"/>
</dbReference>
<feature type="region of interest" description="Disordered" evidence="10">
    <location>
        <begin position="343"/>
        <end position="488"/>
    </location>
</feature>
<proteinExistence type="predicted"/>
<keyword evidence="4" id="KW-0479">Metal-binding</keyword>
<evidence type="ECO:0000256" key="8">
    <source>
        <dbReference type="ARBA" id="ARBA00023163"/>
    </source>
</evidence>
<dbReference type="SMART" id="SM00184">
    <property type="entry name" value="RING"/>
    <property type="match status" value="1"/>
</dbReference>
<reference evidence="12" key="1">
    <citation type="submission" date="2021-02" db="EMBL/GenBank/DDBJ databases">
        <authorList>
            <person name="Nowell W R."/>
        </authorList>
    </citation>
    <scope>NUCLEOTIDE SEQUENCE</scope>
    <source>
        <strain evidence="12">Ploen Becks lab</strain>
    </source>
</reference>
<dbReference type="OrthoDB" id="21204at2759"/>
<dbReference type="SUPFAM" id="SSF57850">
    <property type="entry name" value="RING/U-box"/>
    <property type="match status" value="1"/>
</dbReference>
<dbReference type="Proteomes" id="UP000663879">
    <property type="component" value="Unassembled WGS sequence"/>
</dbReference>
<evidence type="ECO:0000256" key="7">
    <source>
        <dbReference type="ARBA" id="ARBA00023015"/>
    </source>
</evidence>
<evidence type="ECO:0000313" key="12">
    <source>
        <dbReference type="EMBL" id="CAF0960328.1"/>
    </source>
</evidence>
<dbReference type="InterPro" id="IPR013083">
    <property type="entry name" value="Znf_RING/FYVE/PHD"/>
</dbReference>
<evidence type="ECO:0000256" key="5">
    <source>
        <dbReference type="ARBA" id="ARBA00022771"/>
    </source>
</evidence>
<evidence type="ECO:0000256" key="9">
    <source>
        <dbReference type="PROSITE-ProRule" id="PRU00175"/>
    </source>
</evidence>
<keyword evidence="7" id="KW-0805">Transcription regulation</keyword>
<dbReference type="InterPro" id="IPR058745">
    <property type="entry name" value="PWI_Topors"/>
</dbReference>
<dbReference type="PANTHER" id="PTHR46077">
    <property type="entry name" value="E3 UBIQUITIN-PROTEIN LIGASE TOPORS"/>
    <property type="match status" value="1"/>
</dbReference>
<evidence type="ECO:0000256" key="2">
    <source>
        <dbReference type="ARBA" id="ARBA00012483"/>
    </source>
</evidence>
<dbReference type="GO" id="GO:0008270">
    <property type="term" value="F:zinc ion binding"/>
    <property type="evidence" value="ECO:0007669"/>
    <property type="project" value="UniProtKB-KW"/>
</dbReference>
<dbReference type="InterPro" id="IPR001841">
    <property type="entry name" value="Znf_RING"/>
</dbReference>
<accession>A0A814DXD8</accession>
<feature type="compositionally biased region" description="Low complexity" evidence="10">
    <location>
        <begin position="383"/>
        <end position="392"/>
    </location>
</feature>
<keyword evidence="5 9" id="KW-0863">Zinc-finger</keyword>
<feature type="compositionally biased region" description="Basic residues" evidence="10">
    <location>
        <begin position="464"/>
        <end position="479"/>
    </location>
</feature>
<evidence type="ECO:0000256" key="3">
    <source>
        <dbReference type="ARBA" id="ARBA00022679"/>
    </source>
</evidence>
<comment type="caution">
    <text evidence="12">The sequence shown here is derived from an EMBL/GenBank/DDBJ whole genome shotgun (WGS) entry which is preliminary data.</text>
</comment>
<dbReference type="InterPro" id="IPR017907">
    <property type="entry name" value="Znf_RING_CS"/>
</dbReference>
<organism evidence="12 13">
    <name type="scientific">Brachionus calyciflorus</name>
    <dbReference type="NCBI Taxonomy" id="104777"/>
    <lineage>
        <taxon>Eukaryota</taxon>
        <taxon>Metazoa</taxon>
        <taxon>Spiralia</taxon>
        <taxon>Gnathifera</taxon>
        <taxon>Rotifera</taxon>
        <taxon>Eurotatoria</taxon>
        <taxon>Monogononta</taxon>
        <taxon>Pseudotrocha</taxon>
        <taxon>Ploima</taxon>
        <taxon>Brachionidae</taxon>
        <taxon>Brachionus</taxon>
    </lineage>
</organism>
<dbReference type="Gene3D" id="3.30.40.10">
    <property type="entry name" value="Zinc/RING finger domain, C3HC4 (zinc finger)"/>
    <property type="match status" value="1"/>
</dbReference>
<evidence type="ECO:0000256" key="4">
    <source>
        <dbReference type="ARBA" id="ARBA00022723"/>
    </source>
</evidence>
<evidence type="ECO:0000313" key="13">
    <source>
        <dbReference type="Proteomes" id="UP000663879"/>
    </source>
</evidence>
<name>A0A814DXD8_9BILA</name>
<evidence type="ECO:0000256" key="1">
    <source>
        <dbReference type="ARBA" id="ARBA00000900"/>
    </source>
</evidence>
<protein>
    <recommendedName>
        <fullName evidence="2">RING-type E3 ubiquitin transferase</fullName>
        <ecNumber evidence="2">2.3.2.27</ecNumber>
    </recommendedName>
</protein>
<dbReference type="AlphaFoldDB" id="A0A814DXD8"/>
<gene>
    <name evidence="12" type="ORF">OXX778_LOCUS14413</name>
</gene>
<dbReference type="PROSITE" id="PS00518">
    <property type="entry name" value="ZF_RING_1"/>
    <property type="match status" value="1"/>
</dbReference>
<evidence type="ECO:0000256" key="6">
    <source>
        <dbReference type="ARBA" id="ARBA00022833"/>
    </source>
</evidence>
<feature type="compositionally biased region" description="Basic residues" evidence="10">
    <location>
        <begin position="406"/>
        <end position="454"/>
    </location>
</feature>
<dbReference type="PANTHER" id="PTHR46077:SF1">
    <property type="entry name" value="TOP1 BINDING ARGININE_SERINE RICH PROTEIN, E3 UBIQUITIN LIGASE"/>
    <property type="match status" value="1"/>
</dbReference>